<feature type="compositionally biased region" description="Polar residues" evidence="1">
    <location>
        <begin position="1"/>
        <end position="11"/>
    </location>
</feature>
<feature type="region of interest" description="Disordered" evidence="1">
    <location>
        <begin position="1"/>
        <end position="36"/>
    </location>
</feature>
<dbReference type="GO" id="GO:0005524">
    <property type="term" value="F:ATP binding"/>
    <property type="evidence" value="ECO:0007669"/>
    <property type="project" value="UniProtKB-KW"/>
</dbReference>
<keyword evidence="2" id="KW-0067">ATP-binding</keyword>
<accession>S4N248</accession>
<dbReference type="EMBL" id="AOPY01001349">
    <property type="protein sequence ID" value="EPJ40977.1"/>
    <property type="molecule type" value="Genomic_DNA"/>
</dbReference>
<evidence type="ECO:0000313" key="2">
    <source>
        <dbReference type="EMBL" id="EPJ40977.1"/>
    </source>
</evidence>
<organism evidence="2 3">
    <name type="scientific">Streptomyces afghaniensis 772</name>
    <dbReference type="NCBI Taxonomy" id="1283301"/>
    <lineage>
        <taxon>Bacteria</taxon>
        <taxon>Bacillati</taxon>
        <taxon>Actinomycetota</taxon>
        <taxon>Actinomycetes</taxon>
        <taxon>Kitasatosporales</taxon>
        <taxon>Streptomycetaceae</taxon>
        <taxon>Streptomyces</taxon>
    </lineage>
</organism>
<evidence type="ECO:0000256" key="1">
    <source>
        <dbReference type="SAM" id="MobiDB-lite"/>
    </source>
</evidence>
<dbReference type="HOGENOM" id="CLU_729389_0_0_11"/>
<feature type="region of interest" description="Disordered" evidence="1">
    <location>
        <begin position="339"/>
        <end position="379"/>
    </location>
</feature>
<dbReference type="Proteomes" id="UP000015001">
    <property type="component" value="Unassembled WGS sequence"/>
</dbReference>
<keyword evidence="2" id="KW-0547">Nucleotide-binding</keyword>
<reference evidence="2 3" key="1">
    <citation type="submission" date="2013-02" db="EMBL/GenBank/DDBJ databases">
        <title>Draft Genome Sequence of Streptomyces afghaniensis, Which Produces Compounds of the Julimycin B-Complex.</title>
        <authorList>
            <person name="Gruening B.A."/>
            <person name="Praeg A."/>
            <person name="Erxleben A."/>
            <person name="Guenther S."/>
            <person name="Fiedler H.-P."/>
            <person name="Goodfellow M."/>
            <person name="Mueller M."/>
        </authorList>
    </citation>
    <scope>NUCLEOTIDE SEQUENCE [LARGE SCALE GENOMIC DNA]</scope>
    <source>
        <strain evidence="2 3">772</strain>
    </source>
</reference>
<sequence>MGQAVISSSASRMVPESAARRPMSASTSSVWPLPSTPAMPRTSPAWMVKLMSSRRALPPGAGQAEPVDADDRAVGDRGLGRLGGGQFAADHHLGELARGGLGGDGRADGGAAADDGDLVGDGEHLAELVRDEDDRQALGPQFAQVGEEGVDLLRDEHGGRLVQDEGAGAAVEDLEDLHALAGGDAELLDQEVGLDVEAVALGEFLDLAAGLGADAVQLLAAEHDVLEDREVVGEHEVLVDHADAADDGVGRRREADLLAVDGDGALVRLLHAVEDLHQRRLAGAVLADEGVHGALADAEVDVVVGHDARETLRDPGELDGGHRFLDRRSGRRAAGRVDDALSWGRGPSTRVAPLRHTKGPTHRDNGVRGAASPYPVERT</sequence>
<proteinExistence type="predicted"/>
<comment type="caution">
    <text evidence="2">The sequence shown here is derived from an EMBL/GenBank/DDBJ whole genome shotgun (WGS) entry which is preliminary data.</text>
</comment>
<name>S4N248_9ACTN</name>
<protein>
    <submittedName>
        <fullName evidence="2">Putative ABC transporter ATP-binding protein YufO</fullName>
    </submittedName>
</protein>
<evidence type="ECO:0000313" key="3">
    <source>
        <dbReference type="Proteomes" id="UP000015001"/>
    </source>
</evidence>
<dbReference type="AlphaFoldDB" id="S4N248"/>
<gene>
    <name evidence="2" type="ORF">STAFG_1972</name>
</gene>
<keyword evidence="3" id="KW-1185">Reference proteome</keyword>
<dbReference type="AntiFam" id="ANF00095">
    <property type="entry name" value="Shadow ORF (opposite ABC transporters)"/>
</dbReference>